<accession>A0AAV9GN33</accession>
<name>A0AAV9GN33_9PEZI</name>
<dbReference type="Gene3D" id="3.40.50.300">
    <property type="entry name" value="P-loop containing nucleotide triphosphate hydrolases"/>
    <property type="match status" value="1"/>
</dbReference>
<feature type="region of interest" description="Disordered" evidence="5">
    <location>
        <begin position="594"/>
        <end position="613"/>
    </location>
</feature>
<evidence type="ECO:0000256" key="1">
    <source>
        <dbReference type="ARBA" id="ARBA00006271"/>
    </source>
</evidence>
<dbReference type="GO" id="GO:0006298">
    <property type="term" value="P:mismatch repair"/>
    <property type="evidence" value="ECO:0007669"/>
    <property type="project" value="InterPro"/>
</dbReference>
<dbReference type="SUPFAM" id="SSF48334">
    <property type="entry name" value="DNA repair protein MutS, domain III"/>
    <property type="match status" value="1"/>
</dbReference>
<proteinExistence type="inferred from homology"/>
<keyword evidence="2" id="KW-0547">Nucleotide-binding</keyword>
<keyword evidence="3" id="KW-0067">ATP-binding</keyword>
<sequence length="917" mass="101695">MGIDVNKDGNVGCAYYIAIDETLHIEEDIALGGLEAVETLLLRIQPTTVIVPNRAPGALVELLEKDSQRLDDEASNPERGSYILRHIVSAAFDFENGRDTLANLDLEPPTPDHVEVTPAEDDMIMSLYSSDHMKLVRLAQMINLDSHLSIGCAGAVLGDIERRRIAEVSYLGSEERGPFQVLSVKMSTPEDTMLVSADTLVSLQIVQSELHPNPQLQYSGNMGSKSKESLSVYGLLQALACTAQGKLRLRQMLFRPTTDIDIIEKRQQAISVFLLQENQETVATIRKLLRKVKNTKSLLRYVKLGVDRIRGQLSVRTGEWRALVRFVMASVQIREAILLLSGYSKVDVLERVINSIDPREFLSIGESVLKTIDFKLSKENGKTELRPGASKVLDELRQAFSRVCRMLPAVEDAVRSEVPLWAARHIHYCTIMLQMGFLVAITLNEETGEGVYSGDDTMDENWQIFFVHENLAFYKSNRMLDLDHHYGDLPVQISDEEINVMLNLAAEIMVHETCLMAVSELFGELDSILALAAAAEKYRWAAPRMTSSNIVAIADGRHPLQELLVPSFIPNDCFLEGGAGLDDSDAGNCVDEMDDDDPEEDENVTVTHEARQREELTEDAFTEDSCTVRGDSVVSEDRMEGPSMLILTGPNNSGKSVYMKQIAVIVYLAHIGSYVPATSAVIGITDCILTRIATRETVIVDESAFLVDIKQAAFTLNFATRRSLILADEFGKGTSTEDGSALFTAYLVHLLDMGPERPRVIVGTHFHDIFENGLLEEREGVGFAHMDVKLNEEAEEMEDEITYLHKLLPGRGESSLASSCAAQNGVDPEIIERADDLIAYQETNEDLEVVCVGLTEKEQQHVGVTRLRTQRFLELEIPGQNASAKELDPLRNMLGGVIYQEKDGMDEIDGGGFDLDP</sequence>
<feature type="compositionally biased region" description="Acidic residues" evidence="5">
    <location>
        <begin position="594"/>
        <end position="603"/>
    </location>
</feature>
<evidence type="ECO:0000256" key="5">
    <source>
        <dbReference type="SAM" id="MobiDB-lite"/>
    </source>
</evidence>
<keyword evidence="4" id="KW-0238">DNA-binding</keyword>
<comment type="similarity">
    <text evidence="1">Belongs to the DNA mismatch repair MutS family.</text>
</comment>
<evidence type="ECO:0000259" key="6">
    <source>
        <dbReference type="PROSITE" id="PS00486"/>
    </source>
</evidence>
<dbReference type="PANTHER" id="PTHR11361:SF20">
    <property type="entry name" value="MUTS PROTEIN HOMOLOG 5"/>
    <property type="match status" value="1"/>
</dbReference>
<dbReference type="InterPro" id="IPR045076">
    <property type="entry name" value="MutS"/>
</dbReference>
<organism evidence="7 8">
    <name type="scientific">Podospora aff. communis PSN243</name>
    <dbReference type="NCBI Taxonomy" id="3040156"/>
    <lineage>
        <taxon>Eukaryota</taxon>
        <taxon>Fungi</taxon>
        <taxon>Dikarya</taxon>
        <taxon>Ascomycota</taxon>
        <taxon>Pezizomycotina</taxon>
        <taxon>Sordariomycetes</taxon>
        <taxon>Sordariomycetidae</taxon>
        <taxon>Sordariales</taxon>
        <taxon>Podosporaceae</taxon>
        <taxon>Podospora</taxon>
    </lineage>
</organism>
<dbReference type="GO" id="GO:0005634">
    <property type="term" value="C:nucleus"/>
    <property type="evidence" value="ECO:0007669"/>
    <property type="project" value="TreeGrafter"/>
</dbReference>
<dbReference type="CDD" id="cd03281">
    <property type="entry name" value="ABC_MSH5_euk"/>
    <property type="match status" value="1"/>
</dbReference>
<dbReference type="InterPro" id="IPR027417">
    <property type="entry name" value="P-loop_NTPase"/>
</dbReference>
<evidence type="ECO:0000256" key="2">
    <source>
        <dbReference type="ARBA" id="ARBA00022741"/>
    </source>
</evidence>
<dbReference type="AlphaFoldDB" id="A0AAV9GN33"/>
<comment type="caution">
    <text evidence="7">The sequence shown here is derived from an EMBL/GenBank/DDBJ whole genome shotgun (WGS) entry which is preliminary data.</text>
</comment>
<evidence type="ECO:0000256" key="4">
    <source>
        <dbReference type="ARBA" id="ARBA00023125"/>
    </source>
</evidence>
<feature type="domain" description="DNA mismatch repair proteins mutS family" evidence="6">
    <location>
        <begin position="723"/>
        <end position="739"/>
    </location>
</feature>
<dbReference type="PROSITE" id="PS00486">
    <property type="entry name" value="DNA_MISMATCH_REPAIR_2"/>
    <property type="match status" value="1"/>
</dbReference>
<keyword evidence="8" id="KW-1185">Reference proteome</keyword>
<reference evidence="7" key="1">
    <citation type="journal article" date="2023" name="Mol. Phylogenet. Evol.">
        <title>Genome-scale phylogeny and comparative genomics of the fungal order Sordariales.</title>
        <authorList>
            <person name="Hensen N."/>
            <person name="Bonometti L."/>
            <person name="Westerberg I."/>
            <person name="Brannstrom I.O."/>
            <person name="Guillou S."/>
            <person name="Cros-Aarteil S."/>
            <person name="Calhoun S."/>
            <person name="Haridas S."/>
            <person name="Kuo A."/>
            <person name="Mondo S."/>
            <person name="Pangilinan J."/>
            <person name="Riley R."/>
            <person name="LaButti K."/>
            <person name="Andreopoulos B."/>
            <person name="Lipzen A."/>
            <person name="Chen C."/>
            <person name="Yan M."/>
            <person name="Daum C."/>
            <person name="Ng V."/>
            <person name="Clum A."/>
            <person name="Steindorff A."/>
            <person name="Ohm R.A."/>
            <person name="Martin F."/>
            <person name="Silar P."/>
            <person name="Natvig D.O."/>
            <person name="Lalanne C."/>
            <person name="Gautier V."/>
            <person name="Ament-Velasquez S.L."/>
            <person name="Kruys A."/>
            <person name="Hutchinson M.I."/>
            <person name="Powell A.J."/>
            <person name="Barry K."/>
            <person name="Miller A.N."/>
            <person name="Grigoriev I.V."/>
            <person name="Debuchy R."/>
            <person name="Gladieux P."/>
            <person name="Hiltunen Thoren M."/>
            <person name="Johannesson H."/>
        </authorList>
    </citation>
    <scope>NUCLEOTIDE SEQUENCE</scope>
    <source>
        <strain evidence="7">PSN243</strain>
    </source>
</reference>
<dbReference type="InterPro" id="IPR000432">
    <property type="entry name" value="DNA_mismatch_repair_MutS_C"/>
</dbReference>
<protein>
    <submittedName>
        <fullName evidence="7">Muts domain V-domain-containing protein</fullName>
    </submittedName>
</protein>
<dbReference type="SMART" id="SM00533">
    <property type="entry name" value="MUTSd"/>
    <property type="match status" value="1"/>
</dbReference>
<evidence type="ECO:0000313" key="8">
    <source>
        <dbReference type="Proteomes" id="UP001321760"/>
    </source>
</evidence>
<dbReference type="GO" id="GO:0051026">
    <property type="term" value="P:chiasma assembly"/>
    <property type="evidence" value="ECO:0007669"/>
    <property type="project" value="TreeGrafter"/>
</dbReference>
<dbReference type="SUPFAM" id="SSF52540">
    <property type="entry name" value="P-loop containing nucleoside triphosphate hydrolases"/>
    <property type="match status" value="1"/>
</dbReference>
<dbReference type="GO" id="GO:0005524">
    <property type="term" value="F:ATP binding"/>
    <property type="evidence" value="ECO:0007669"/>
    <property type="project" value="UniProtKB-KW"/>
</dbReference>
<dbReference type="EMBL" id="MU865937">
    <property type="protein sequence ID" value="KAK4449400.1"/>
    <property type="molecule type" value="Genomic_DNA"/>
</dbReference>
<gene>
    <name evidence="7" type="ORF">QBC34DRAFT_380215</name>
</gene>
<dbReference type="InterPro" id="IPR007696">
    <property type="entry name" value="DNA_mismatch_repair_MutS_core"/>
</dbReference>
<evidence type="ECO:0000313" key="7">
    <source>
        <dbReference type="EMBL" id="KAK4449400.1"/>
    </source>
</evidence>
<dbReference type="GO" id="GO:0140664">
    <property type="term" value="F:ATP-dependent DNA damage sensor activity"/>
    <property type="evidence" value="ECO:0007669"/>
    <property type="project" value="InterPro"/>
</dbReference>
<dbReference type="Gene3D" id="1.10.1420.10">
    <property type="match status" value="1"/>
</dbReference>
<dbReference type="Pfam" id="PF05192">
    <property type="entry name" value="MutS_III"/>
    <property type="match status" value="1"/>
</dbReference>
<dbReference type="Proteomes" id="UP001321760">
    <property type="component" value="Unassembled WGS sequence"/>
</dbReference>
<reference evidence="7" key="2">
    <citation type="submission" date="2023-05" db="EMBL/GenBank/DDBJ databases">
        <authorList>
            <consortium name="Lawrence Berkeley National Laboratory"/>
            <person name="Steindorff A."/>
            <person name="Hensen N."/>
            <person name="Bonometti L."/>
            <person name="Westerberg I."/>
            <person name="Brannstrom I.O."/>
            <person name="Guillou S."/>
            <person name="Cros-Aarteil S."/>
            <person name="Calhoun S."/>
            <person name="Haridas S."/>
            <person name="Kuo A."/>
            <person name="Mondo S."/>
            <person name="Pangilinan J."/>
            <person name="Riley R."/>
            <person name="Labutti K."/>
            <person name="Andreopoulos B."/>
            <person name="Lipzen A."/>
            <person name="Chen C."/>
            <person name="Yanf M."/>
            <person name="Daum C."/>
            <person name="Ng V."/>
            <person name="Clum A."/>
            <person name="Ohm R."/>
            <person name="Martin F."/>
            <person name="Silar P."/>
            <person name="Natvig D."/>
            <person name="Lalanne C."/>
            <person name="Gautier V."/>
            <person name="Ament-Velasquez S.L."/>
            <person name="Kruys A."/>
            <person name="Hutchinson M.I."/>
            <person name="Powell A.J."/>
            <person name="Barry K."/>
            <person name="Miller A.N."/>
            <person name="Grigoriev I.V."/>
            <person name="Debuchy R."/>
            <person name="Gladieux P."/>
            <person name="Thoren M.H."/>
            <person name="Johannesson H."/>
        </authorList>
    </citation>
    <scope>NUCLEOTIDE SEQUENCE</scope>
    <source>
        <strain evidence="7">PSN243</strain>
    </source>
</reference>
<dbReference type="Pfam" id="PF00488">
    <property type="entry name" value="MutS_V"/>
    <property type="match status" value="1"/>
</dbReference>
<dbReference type="InterPro" id="IPR036187">
    <property type="entry name" value="DNA_mismatch_repair_MutS_sf"/>
</dbReference>
<evidence type="ECO:0000256" key="3">
    <source>
        <dbReference type="ARBA" id="ARBA00022840"/>
    </source>
</evidence>
<dbReference type="PANTHER" id="PTHR11361">
    <property type="entry name" value="DNA MISMATCH REPAIR PROTEIN MUTS FAMILY MEMBER"/>
    <property type="match status" value="1"/>
</dbReference>
<dbReference type="GO" id="GO:0030983">
    <property type="term" value="F:mismatched DNA binding"/>
    <property type="evidence" value="ECO:0007669"/>
    <property type="project" value="InterPro"/>
</dbReference>
<dbReference type="SMART" id="SM00534">
    <property type="entry name" value="MUTSac"/>
    <property type="match status" value="1"/>
</dbReference>